<dbReference type="InterPro" id="IPR000731">
    <property type="entry name" value="SSD"/>
</dbReference>
<feature type="region of interest" description="Disordered" evidence="6">
    <location>
        <begin position="1"/>
        <end position="25"/>
    </location>
</feature>
<dbReference type="Gene3D" id="1.20.1640.10">
    <property type="entry name" value="Multidrug efflux transporter AcrB transmembrane domain"/>
    <property type="match status" value="2"/>
</dbReference>
<dbReference type="PANTHER" id="PTHR33406">
    <property type="entry name" value="MEMBRANE PROTEIN MJ1562-RELATED"/>
    <property type="match status" value="1"/>
</dbReference>
<dbReference type="SUPFAM" id="SSF82866">
    <property type="entry name" value="Multidrug efflux transporter AcrB transmembrane domain"/>
    <property type="match status" value="2"/>
</dbReference>
<keyword evidence="2" id="KW-1003">Cell membrane</keyword>
<feature type="transmembrane region" description="Helical" evidence="7">
    <location>
        <begin position="653"/>
        <end position="672"/>
    </location>
</feature>
<comment type="subcellular location">
    <subcellularLocation>
        <location evidence="1">Cell membrane</location>
        <topology evidence="1">Multi-pass membrane protein</topology>
    </subcellularLocation>
</comment>
<feature type="domain" description="SSD" evidence="8">
    <location>
        <begin position="228"/>
        <end position="360"/>
    </location>
</feature>
<organism evidence="9 10">
    <name type="scientific">Gordonia alkaliphila</name>
    <dbReference type="NCBI Taxonomy" id="1053547"/>
    <lineage>
        <taxon>Bacteria</taxon>
        <taxon>Bacillati</taxon>
        <taxon>Actinomycetota</taxon>
        <taxon>Actinomycetes</taxon>
        <taxon>Mycobacteriales</taxon>
        <taxon>Gordoniaceae</taxon>
        <taxon>Gordonia</taxon>
    </lineage>
</organism>
<dbReference type="PANTHER" id="PTHR33406:SF13">
    <property type="entry name" value="MEMBRANE PROTEIN YDFJ"/>
    <property type="match status" value="1"/>
</dbReference>
<dbReference type="PROSITE" id="PS50156">
    <property type="entry name" value="SSD"/>
    <property type="match status" value="2"/>
</dbReference>
<evidence type="ECO:0000256" key="4">
    <source>
        <dbReference type="ARBA" id="ARBA00022989"/>
    </source>
</evidence>
<feature type="transmembrane region" description="Helical" evidence="7">
    <location>
        <begin position="398"/>
        <end position="418"/>
    </location>
</feature>
<feature type="transmembrane region" description="Helical" evidence="7">
    <location>
        <begin position="39"/>
        <end position="59"/>
    </location>
</feature>
<keyword evidence="4 7" id="KW-1133">Transmembrane helix</keyword>
<dbReference type="EMBL" id="BAABIE010000004">
    <property type="protein sequence ID" value="GAA4744974.1"/>
    <property type="molecule type" value="Genomic_DNA"/>
</dbReference>
<dbReference type="InterPro" id="IPR050545">
    <property type="entry name" value="Mycobact_MmpL"/>
</dbReference>
<evidence type="ECO:0000256" key="7">
    <source>
        <dbReference type="SAM" id="Phobius"/>
    </source>
</evidence>
<feature type="transmembrane region" description="Helical" evidence="7">
    <location>
        <begin position="309"/>
        <end position="329"/>
    </location>
</feature>
<dbReference type="RefSeq" id="WP_345312827.1">
    <property type="nucleotide sequence ID" value="NZ_BAABIE010000004.1"/>
</dbReference>
<keyword evidence="5 7" id="KW-0472">Membrane</keyword>
<comment type="caution">
    <text evidence="9">The sequence shown here is derived from an EMBL/GenBank/DDBJ whole genome shotgun (WGS) entry which is preliminary data.</text>
</comment>
<gene>
    <name evidence="9" type="ORF">GCM10023217_12520</name>
</gene>
<evidence type="ECO:0000256" key="1">
    <source>
        <dbReference type="ARBA" id="ARBA00004651"/>
    </source>
</evidence>
<feature type="transmembrane region" description="Helical" evidence="7">
    <location>
        <begin position="540"/>
        <end position="560"/>
    </location>
</feature>
<keyword evidence="10" id="KW-1185">Reference proteome</keyword>
<evidence type="ECO:0000256" key="5">
    <source>
        <dbReference type="ARBA" id="ARBA00023136"/>
    </source>
</evidence>
<keyword evidence="3 7" id="KW-0812">Transmembrane</keyword>
<feature type="transmembrane region" description="Helical" evidence="7">
    <location>
        <begin position="254"/>
        <end position="276"/>
    </location>
</feature>
<dbReference type="Proteomes" id="UP001500822">
    <property type="component" value="Unassembled WGS sequence"/>
</dbReference>
<feature type="transmembrane region" description="Helical" evidence="7">
    <location>
        <begin position="567"/>
        <end position="588"/>
    </location>
</feature>
<evidence type="ECO:0000256" key="6">
    <source>
        <dbReference type="SAM" id="MobiDB-lite"/>
    </source>
</evidence>
<reference evidence="10" key="1">
    <citation type="journal article" date="2019" name="Int. J. Syst. Evol. Microbiol.">
        <title>The Global Catalogue of Microorganisms (GCM) 10K type strain sequencing project: providing services to taxonomists for standard genome sequencing and annotation.</title>
        <authorList>
            <consortium name="The Broad Institute Genomics Platform"/>
            <consortium name="The Broad Institute Genome Sequencing Center for Infectious Disease"/>
            <person name="Wu L."/>
            <person name="Ma J."/>
        </authorList>
    </citation>
    <scope>NUCLEOTIDE SEQUENCE [LARGE SCALE GENOMIC DNA]</scope>
    <source>
        <strain evidence="10">JCM 18077</strain>
    </source>
</reference>
<dbReference type="InterPro" id="IPR004869">
    <property type="entry name" value="MMPL_dom"/>
</dbReference>
<feature type="transmembrane region" description="Helical" evidence="7">
    <location>
        <begin position="209"/>
        <end position="242"/>
    </location>
</feature>
<evidence type="ECO:0000313" key="9">
    <source>
        <dbReference type="EMBL" id="GAA4744974.1"/>
    </source>
</evidence>
<feature type="transmembrane region" description="Helical" evidence="7">
    <location>
        <begin position="684"/>
        <end position="706"/>
    </location>
</feature>
<sequence length="731" mass="76373">MSTDVTTDPPHTSPPGEPSESKPGPLARLGTWAGTHRRWMFAIWAVLVIGLGAAAPSVFSSLAGAGWQANGSESVQVRELAQEHFGGNSSAAVQVVLNSPDGPLDPAAQNEILTELRAIADGDDRFAAVIDPQPGMTVSPDGRTAIAIIGANASTDDMVKAVDDHKAEITALATDDVEVYPTGASALWSDFNKANHDAMIKAEMISWPLTLAIMVVAFGSVVAAGLPLLLTLAGLVASAGALVLLNAVTPISVWAMNFAMMFALALGIDYALFMVARFRTAYAQAREKYDDKTAALRATAETMDTAGKAILLSGLTVLVSLSAVLMVPAPAVRTMAVGIMLAVTFVLAASLTLLPAVLAALGGKVNAGSLPWTKKAHHHHGHSPLFTKWGKFLDRRPWAPAIVAVGILIALALPVFGIKVAMPSIAVVPEDAPVRQGYEVVAAQMGPGAPGMLTIIAPESEAAEATEILTANGDIAAVMPAQPAGDGSGLAMIQAMPKVDPSDESMGATVDTLRADLPGSVLVGGPASENLDLQNALNTWFPRVAATILALGFLLLLVALRAPVIALLGTVVSLLSTAAAFGVAKLIFGDGIGADLLGFDPQGFLNGWGPVFFFAMIFAIAMDYTVFLLATAKEHYERHGDARQAQQDAMGQSGRIIFAAAAVMVAVFFSFALADPLPPKEMGIILGVAVLLDALLIRLILLPAILRVSHHGAWWCPKWLDRILPTISFKH</sequence>
<name>A0ABP8Z314_9ACTN</name>
<evidence type="ECO:0000259" key="8">
    <source>
        <dbReference type="PROSITE" id="PS50156"/>
    </source>
</evidence>
<evidence type="ECO:0000256" key="2">
    <source>
        <dbReference type="ARBA" id="ARBA00022475"/>
    </source>
</evidence>
<proteinExistence type="predicted"/>
<feature type="transmembrane region" description="Helical" evidence="7">
    <location>
        <begin position="335"/>
        <end position="361"/>
    </location>
</feature>
<feature type="transmembrane region" description="Helical" evidence="7">
    <location>
        <begin position="608"/>
        <end position="632"/>
    </location>
</feature>
<dbReference type="Pfam" id="PF03176">
    <property type="entry name" value="MMPL"/>
    <property type="match status" value="2"/>
</dbReference>
<protein>
    <submittedName>
        <fullName evidence="9">MMPL family transporter</fullName>
    </submittedName>
</protein>
<accession>A0ABP8Z314</accession>
<evidence type="ECO:0000313" key="10">
    <source>
        <dbReference type="Proteomes" id="UP001500822"/>
    </source>
</evidence>
<feature type="domain" description="SSD" evidence="8">
    <location>
        <begin position="565"/>
        <end position="708"/>
    </location>
</feature>
<feature type="compositionally biased region" description="Polar residues" evidence="6">
    <location>
        <begin position="1"/>
        <end position="10"/>
    </location>
</feature>
<evidence type="ECO:0000256" key="3">
    <source>
        <dbReference type="ARBA" id="ARBA00022692"/>
    </source>
</evidence>